<keyword evidence="9" id="KW-1185">Reference proteome</keyword>
<dbReference type="PANTHER" id="PTHR35604:SF2">
    <property type="entry name" value="TRANSPOSASE INSH FOR INSERTION SEQUENCE ELEMENT IS5A-RELATED"/>
    <property type="match status" value="1"/>
</dbReference>
<dbReference type="KEGG" id="swo:Swol_2502"/>
<proteinExistence type="predicted"/>
<dbReference type="RefSeq" id="WP_011639960.1">
    <property type="nucleotide sequence ID" value="NC_008346.1"/>
</dbReference>
<gene>
    <name evidence="3" type="ordered locus">Swol_0521</name>
    <name evidence="4" type="ordered locus">Swol_1166</name>
    <name evidence="5" type="ordered locus">Swol_1747</name>
    <name evidence="6" type="ordered locus">Swol_1881</name>
    <name evidence="7" type="ordered locus">Swol_2465</name>
    <name evidence="8" type="ordered locus">Swol_2502</name>
</gene>
<evidence type="ECO:0000313" key="4">
    <source>
        <dbReference type="EMBL" id="ABI68475.1"/>
    </source>
</evidence>
<evidence type="ECO:0000259" key="1">
    <source>
        <dbReference type="Pfam" id="PF01609"/>
    </source>
</evidence>
<evidence type="ECO:0000259" key="2">
    <source>
        <dbReference type="Pfam" id="PF05598"/>
    </source>
</evidence>
<evidence type="ECO:0000313" key="7">
    <source>
        <dbReference type="EMBL" id="ABI69754.1"/>
    </source>
</evidence>
<dbReference type="Proteomes" id="UP000001968">
    <property type="component" value="Chromosome"/>
</dbReference>
<feature type="domain" description="Transposase InsH N-terminal" evidence="2">
    <location>
        <begin position="17"/>
        <end position="108"/>
    </location>
</feature>
<name>Q0AU13_SYNWW</name>
<evidence type="ECO:0008006" key="10">
    <source>
        <dbReference type="Google" id="ProtNLM"/>
    </source>
</evidence>
<reference evidence="9" key="2">
    <citation type="journal article" date="2010" name="Environ. Microbiol.">
        <title>The genome of Syntrophomonas wolfei: new insights into syntrophic metabolism and biohydrogen production.</title>
        <authorList>
            <person name="Sieber J.R."/>
            <person name="Sims D.R."/>
            <person name="Han C."/>
            <person name="Kim E."/>
            <person name="Lykidis A."/>
            <person name="Lapidus A.L."/>
            <person name="McDonnald E."/>
            <person name="Rohlin L."/>
            <person name="Culley D.E."/>
            <person name="Gunsalus R."/>
            <person name="McInerney M.J."/>
        </authorList>
    </citation>
    <scope>NUCLEOTIDE SEQUENCE [LARGE SCALE GENOMIC DNA]</scope>
    <source>
        <strain evidence="9">DSM 2245B / Goettingen</strain>
    </source>
</reference>
<dbReference type="EMBL" id="CP000448">
    <property type="protein sequence ID" value="ABI69791.1"/>
    <property type="molecule type" value="Genomic_DNA"/>
</dbReference>
<evidence type="ECO:0000313" key="9">
    <source>
        <dbReference type="Proteomes" id="UP000001968"/>
    </source>
</evidence>
<dbReference type="KEGG" id="swo:Swol_1881"/>
<reference evidence="8" key="1">
    <citation type="submission" date="2006-08" db="EMBL/GenBank/DDBJ databases">
        <title>Complete sequence of Syntrophomonas wolfei subsp. wolfei str. Goettingen.</title>
        <authorList>
            <consortium name="US DOE Joint Genome Institute"/>
            <person name="Copeland A."/>
            <person name="Lucas S."/>
            <person name="Lapidus A."/>
            <person name="Barry K."/>
            <person name="Detter J.C."/>
            <person name="Glavina del Rio T."/>
            <person name="Hammon N."/>
            <person name="Israni S."/>
            <person name="Dalin E."/>
            <person name="Tice H."/>
            <person name="Pitluck S."/>
            <person name="Brettin T."/>
            <person name="Sims D."/>
            <person name="Bruce D."/>
            <person name="Han C."/>
            <person name="Tapia R."/>
            <person name="Gilna P."/>
            <person name="Schmutz J."/>
            <person name="Larimer F."/>
            <person name="Land M."/>
            <person name="Hauser L."/>
            <person name="Kyrpides N."/>
            <person name="Kim E."/>
            <person name="Boone D.R."/>
            <person name="Brockman F."/>
            <person name="Culley D."/>
            <person name="Ferry J."/>
            <person name="Gunsalus R."/>
            <person name="McInerney M.J."/>
            <person name="Morrison M."/>
            <person name="Plugge C."/>
            <person name="Rohlin L."/>
            <person name="Scholten J."/>
            <person name="Sieber J."/>
            <person name="Stams A.J.M."/>
            <person name="Richardson P."/>
        </authorList>
    </citation>
    <scope>NUCLEOTIDE SEQUENCE</scope>
    <source>
        <strain evidence="8">Goettingen G311</strain>
    </source>
</reference>
<dbReference type="KEGG" id="swo:Swol_1166"/>
<dbReference type="EMBL" id="CP000448">
    <property type="protein sequence ID" value="ABI69045.1"/>
    <property type="molecule type" value="Genomic_DNA"/>
</dbReference>
<dbReference type="Pfam" id="PF05598">
    <property type="entry name" value="DUF772"/>
    <property type="match status" value="1"/>
</dbReference>
<dbReference type="InterPro" id="IPR002559">
    <property type="entry name" value="Transposase_11"/>
</dbReference>
<dbReference type="EMBL" id="CP000448">
    <property type="protein sequence ID" value="ABI67855.1"/>
    <property type="molecule type" value="Genomic_DNA"/>
</dbReference>
<accession>Q0AU13</accession>
<protein>
    <recommendedName>
        <fullName evidence="10">Transposase</fullName>
    </recommendedName>
</protein>
<feature type="domain" description="Transposase IS4-like" evidence="1">
    <location>
        <begin position="138"/>
        <end position="386"/>
    </location>
</feature>
<dbReference type="AlphaFoldDB" id="Q0AU13"/>
<evidence type="ECO:0000313" key="3">
    <source>
        <dbReference type="EMBL" id="ABI67855.1"/>
    </source>
</evidence>
<dbReference type="HOGENOM" id="CLU_045384_1_0_9"/>
<dbReference type="GO" id="GO:0003677">
    <property type="term" value="F:DNA binding"/>
    <property type="evidence" value="ECO:0007669"/>
    <property type="project" value="InterPro"/>
</dbReference>
<dbReference type="InterPro" id="IPR008490">
    <property type="entry name" value="Transposase_InsH_N"/>
</dbReference>
<dbReference type="OrthoDB" id="5751230at2"/>
<organism evidence="8 9">
    <name type="scientific">Syntrophomonas wolfei subsp. wolfei (strain DSM 2245B / Goettingen)</name>
    <dbReference type="NCBI Taxonomy" id="335541"/>
    <lineage>
        <taxon>Bacteria</taxon>
        <taxon>Bacillati</taxon>
        <taxon>Bacillota</taxon>
        <taxon>Clostridia</taxon>
        <taxon>Eubacteriales</taxon>
        <taxon>Syntrophomonadaceae</taxon>
        <taxon>Syntrophomonas</taxon>
    </lineage>
</organism>
<dbReference type="KEGG" id="swo:Swol_1747"/>
<evidence type="ECO:0000313" key="5">
    <source>
        <dbReference type="EMBL" id="ABI69045.1"/>
    </source>
</evidence>
<dbReference type="eggNOG" id="COG3039">
    <property type="taxonomic scope" value="Bacteria"/>
</dbReference>
<dbReference type="KEGG" id="swo:Swol_0521"/>
<dbReference type="GO" id="GO:0006313">
    <property type="term" value="P:DNA transposition"/>
    <property type="evidence" value="ECO:0007669"/>
    <property type="project" value="InterPro"/>
</dbReference>
<dbReference type="Pfam" id="PF01609">
    <property type="entry name" value="DDE_Tnp_1"/>
    <property type="match status" value="1"/>
</dbReference>
<dbReference type="EMBL" id="CP000448">
    <property type="protein sequence ID" value="ABI69754.1"/>
    <property type="molecule type" value="Genomic_DNA"/>
</dbReference>
<dbReference type="EMBL" id="CP000448">
    <property type="protein sequence ID" value="ABI69179.1"/>
    <property type="molecule type" value="Genomic_DNA"/>
</dbReference>
<dbReference type="PANTHER" id="PTHR35604">
    <property type="entry name" value="TRANSPOSASE INSH FOR INSERTION SEQUENCE ELEMENT IS5A-RELATED"/>
    <property type="match status" value="1"/>
</dbReference>
<dbReference type="GO" id="GO:0004803">
    <property type="term" value="F:transposase activity"/>
    <property type="evidence" value="ECO:0007669"/>
    <property type="project" value="InterPro"/>
</dbReference>
<dbReference type="KEGG" id="swo:Swol_2465"/>
<dbReference type="STRING" id="335541.Swol_0521"/>
<evidence type="ECO:0000313" key="8">
    <source>
        <dbReference type="EMBL" id="ABI69791.1"/>
    </source>
</evidence>
<sequence length="406" mass="45587">MNIRQNCIFSFEDALKIQPKSRLEKIINTLDLKPVLCKLDKPGEIRVGPKPYPAYAMLNALIAMRLENMGTFTQLVERLTYDPHLRYVCGFEPFGTAPSKSCFSRFYSKLAQSGCLETLFTSLVKQAEEMGLLDLSSVAIDATKVEAYEKSVPRKNIIQDGNAADWGIKSDTNGNPIKWFGYKLHIGTDVRSGLPIAMKVTPANCSDSSVALELVEKCCANTQSKIVYFLMDAGYDHREIYSVIRDKYHAQAIIALNKRGAKQPPEGFDWDGTPICSARYRMVYWGSYQGVNKFRCPHIMGKCDCPFGSAWCSDSNYGMVVKTKVKDDPRLFSSPHRGSANWQKQYNLRTYSERCFSRFKENLGLEDGLNVRKITKVETHAYLCAITMIAAVIAINQDSSTRSSAA</sequence>
<evidence type="ECO:0000313" key="6">
    <source>
        <dbReference type="EMBL" id="ABI69179.1"/>
    </source>
</evidence>
<dbReference type="EMBL" id="CP000448">
    <property type="protein sequence ID" value="ABI68475.1"/>
    <property type="molecule type" value="Genomic_DNA"/>
</dbReference>